<comment type="subcellular location">
    <subcellularLocation>
        <location evidence="1">Lysosome</location>
    </subcellularLocation>
</comment>
<keyword evidence="5" id="KW-0788">Thiol protease</keyword>
<proteinExistence type="inferred from homology"/>
<evidence type="ECO:0000256" key="1">
    <source>
        <dbReference type="ARBA" id="ARBA00004371"/>
    </source>
</evidence>
<dbReference type="InterPro" id="IPR038765">
    <property type="entry name" value="Papain-like_cys_pep_sf"/>
</dbReference>
<evidence type="ECO:0000259" key="10">
    <source>
        <dbReference type="SMART" id="SM00645"/>
    </source>
</evidence>
<dbReference type="RefSeq" id="XP_004714654.1">
    <property type="nucleotide sequence ID" value="XM_004714597.2"/>
</dbReference>
<sequence>MNPFLFLAIICLGIVSAALKHDQNLDARWHQWKSTHKRPYSTNEEDWRRAVWEKNVKMIELHNQEYSQGKHGFTLGMNAFGDMTNEEFRQVMNGFQIQKHNGKTFHESSSDNIPKSVDWRQKGYVTPVKNQGQCGSCWAFSATGALEGQMFRKTGSLVSLSEQNLVDCSRSEGNEGCNGGLMDNAFQYIKKNGGLDSEESYPYLGTDTGDCHYNPKYSAANDTGFINIRQLEKDLMKAVASVGPISVAIDASLMTFQFYKNGIYFDSSCSSKDLDHGVLVVGYGFEGKESDSNNKYWIVKNSWGTTWGVDGYIKMAKDRDNHCGIATAASYPTM</sequence>
<evidence type="ECO:0000256" key="7">
    <source>
        <dbReference type="ARBA" id="ARBA00023157"/>
    </source>
</evidence>
<evidence type="ECO:0000259" key="11">
    <source>
        <dbReference type="SMART" id="SM00848"/>
    </source>
</evidence>
<dbReference type="InterPro" id="IPR013128">
    <property type="entry name" value="Peptidase_C1A"/>
</dbReference>
<dbReference type="InterPro" id="IPR025661">
    <property type="entry name" value="Pept_asp_AS"/>
</dbReference>
<dbReference type="InterPro" id="IPR000169">
    <property type="entry name" value="Pept_cys_AS"/>
</dbReference>
<evidence type="ECO:0000313" key="13">
    <source>
        <dbReference type="RefSeq" id="XP_004714654.1"/>
    </source>
</evidence>
<feature type="domain" description="Peptidase C1A papain C-terminal" evidence="10">
    <location>
        <begin position="113"/>
        <end position="333"/>
    </location>
</feature>
<dbReference type="PRINTS" id="PR00705">
    <property type="entry name" value="PAPAIN"/>
</dbReference>
<dbReference type="SUPFAM" id="SSF54001">
    <property type="entry name" value="Cysteine proteinases"/>
    <property type="match status" value="1"/>
</dbReference>
<dbReference type="SMART" id="SM00645">
    <property type="entry name" value="Pept_C1"/>
    <property type="match status" value="1"/>
</dbReference>
<dbReference type="Pfam" id="PF08246">
    <property type="entry name" value="Inhibitor_I29"/>
    <property type="match status" value="1"/>
</dbReference>
<dbReference type="PROSITE" id="PS00639">
    <property type="entry name" value="THIOL_PROTEASE_HIS"/>
    <property type="match status" value="1"/>
</dbReference>
<dbReference type="PROSITE" id="PS00139">
    <property type="entry name" value="THIOL_PROTEASE_CYS"/>
    <property type="match status" value="1"/>
</dbReference>
<evidence type="ECO:0000256" key="3">
    <source>
        <dbReference type="ARBA" id="ARBA00022670"/>
    </source>
</evidence>
<dbReference type="InterPro" id="IPR025660">
    <property type="entry name" value="Pept_his_AS"/>
</dbReference>
<evidence type="ECO:0000256" key="8">
    <source>
        <dbReference type="ARBA" id="ARBA00023228"/>
    </source>
</evidence>
<feature type="chain" id="PRO_5045278215" evidence="9">
    <location>
        <begin position="18"/>
        <end position="334"/>
    </location>
</feature>
<dbReference type="InterPro" id="IPR013201">
    <property type="entry name" value="Prot_inhib_I29"/>
</dbReference>
<dbReference type="InterPro" id="IPR039417">
    <property type="entry name" value="Peptidase_C1A_papain-like"/>
</dbReference>
<keyword evidence="4" id="KW-0378">Hydrolase</keyword>
<protein>
    <submittedName>
        <fullName evidence="13">Procathepsin L</fullName>
    </submittedName>
</protein>
<name>A0ABM0J4H3_ECHTE</name>
<comment type="similarity">
    <text evidence="2">Belongs to the peptidase C1 family.</text>
</comment>
<feature type="domain" description="Cathepsin propeptide inhibitor" evidence="11">
    <location>
        <begin position="29"/>
        <end position="88"/>
    </location>
</feature>
<keyword evidence="9" id="KW-0732">Signal</keyword>
<dbReference type="Proteomes" id="UP000694863">
    <property type="component" value="Unplaced"/>
</dbReference>
<dbReference type="Pfam" id="PF00112">
    <property type="entry name" value="Peptidase_C1"/>
    <property type="match status" value="1"/>
</dbReference>
<evidence type="ECO:0000256" key="9">
    <source>
        <dbReference type="SAM" id="SignalP"/>
    </source>
</evidence>
<evidence type="ECO:0000313" key="12">
    <source>
        <dbReference type="Proteomes" id="UP000694863"/>
    </source>
</evidence>
<gene>
    <name evidence="13" type="primary">CTSL</name>
</gene>
<reference evidence="13" key="1">
    <citation type="submission" date="2025-08" db="UniProtKB">
        <authorList>
            <consortium name="RefSeq"/>
        </authorList>
    </citation>
    <scope>IDENTIFICATION</scope>
</reference>
<evidence type="ECO:0000256" key="4">
    <source>
        <dbReference type="ARBA" id="ARBA00022801"/>
    </source>
</evidence>
<dbReference type="SMART" id="SM00848">
    <property type="entry name" value="Inhibitor_I29"/>
    <property type="match status" value="1"/>
</dbReference>
<organism evidence="12 13">
    <name type="scientific">Echinops telfairi</name>
    <name type="common">Lesser hedgehog tenrec</name>
    <dbReference type="NCBI Taxonomy" id="9371"/>
    <lineage>
        <taxon>Eukaryota</taxon>
        <taxon>Metazoa</taxon>
        <taxon>Chordata</taxon>
        <taxon>Craniata</taxon>
        <taxon>Vertebrata</taxon>
        <taxon>Euteleostomi</taxon>
        <taxon>Mammalia</taxon>
        <taxon>Eutheria</taxon>
        <taxon>Afrotheria</taxon>
        <taxon>Tenrecidae</taxon>
        <taxon>Tenrecinae</taxon>
        <taxon>Echinops</taxon>
    </lineage>
</organism>
<evidence type="ECO:0000256" key="2">
    <source>
        <dbReference type="ARBA" id="ARBA00008455"/>
    </source>
</evidence>
<accession>A0ABM0J4H3</accession>
<dbReference type="PROSITE" id="PS00640">
    <property type="entry name" value="THIOL_PROTEASE_ASN"/>
    <property type="match status" value="1"/>
</dbReference>
<evidence type="ECO:0000256" key="6">
    <source>
        <dbReference type="ARBA" id="ARBA00023145"/>
    </source>
</evidence>
<keyword evidence="6" id="KW-0865">Zymogen</keyword>
<keyword evidence="7" id="KW-1015">Disulfide bond</keyword>
<dbReference type="Gene3D" id="3.90.70.10">
    <property type="entry name" value="Cysteine proteinases"/>
    <property type="match status" value="1"/>
</dbReference>
<dbReference type="GeneID" id="101663773"/>
<feature type="signal peptide" evidence="9">
    <location>
        <begin position="1"/>
        <end position="17"/>
    </location>
</feature>
<dbReference type="PANTHER" id="PTHR12411">
    <property type="entry name" value="CYSTEINE PROTEASE FAMILY C1-RELATED"/>
    <property type="match status" value="1"/>
</dbReference>
<dbReference type="CDD" id="cd02248">
    <property type="entry name" value="Peptidase_C1A"/>
    <property type="match status" value="1"/>
</dbReference>
<evidence type="ECO:0000256" key="5">
    <source>
        <dbReference type="ARBA" id="ARBA00022807"/>
    </source>
</evidence>
<keyword evidence="3" id="KW-0645">Protease</keyword>
<dbReference type="InterPro" id="IPR000668">
    <property type="entry name" value="Peptidase_C1A_C"/>
</dbReference>
<keyword evidence="12" id="KW-1185">Reference proteome</keyword>
<keyword evidence="8" id="KW-0458">Lysosome</keyword>